<proteinExistence type="predicted"/>
<evidence type="ECO:0000313" key="2">
    <source>
        <dbReference type="EMBL" id="MCE3214746.1"/>
    </source>
</evidence>
<reference evidence="2 3" key="1">
    <citation type="journal article" date="2021" name="BMC Genomics">
        <title>Datura genome reveals duplications of psychoactive alkaloid biosynthetic genes and high mutation rate following tissue culture.</title>
        <authorList>
            <person name="Rajewski A."/>
            <person name="Carter-House D."/>
            <person name="Stajich J."/>
            <person name="Litt A."/>
        </authorList>
    </citation>
    <scope>NUCLEOTIDE SEQUENCE [LARGE SCALE GENOMIC DNA]</scope>
    <source>
        <strain evidence="2">AR-01</strain>
    </source>
</reference>
<evidence type="ECO:0000313" key="3">
    <source>
        <dbReference type="Proteomes" id="UP000823775"/>
    </source>
</evidence>
<gene>
    <name evidence="2" type="ORF">HAX54_053212</name>
</gene>
<dbReference type="EMBL" id="JACEIK010009843">
    <property type="protein sequence ID" value="MCE3214746.1"/>
    <property type="molecule type" value="Genomic_DNA"/>
</dbReference>
<keyword evidence="3" id="KW-1185">Reference proteome</keyword>
<organism evidence="2 3">
    <name type="scientific">Datura stramonium</name>
    <name type="common">Jimsonweed</name>
    <name type="synonym">Common thornapple</name>
    <dbReference type="NCBI Taxonomy" id="4076"/>
    <lineage>
        <taxon>Eukaryota</taxon>
        <taxon>Viridiplantae</taxon>
        <taxon>Streptophyta</taxon>
        <taxon>Embryophyta</taxon>
        <taxon>Tracheophyta</taxon>
        <taxon>Spermatophyta</taxon>
        <taxon>Magnoliopsida</taxon>
        <taxon>eudicotyledons</taxon>
        <taxon>Gunneridae</taxon>
        <taxon>Pentapetalae</taxon>
        <taxon>asterids</taxon>
        <taxon>lamiids</taxon>
        <taxon>Solanales</taxon>
        <taxon>Solanaceae</taxon>
        <taxon>Solanoideae</taxon>
        <taxon>Datureae</taxon>
        <taxon>Datura</taxon>
    </lineage>
</organism>
<keyword evidence="1" id="KW-0732">Signal</keyword>
<name>A0ABS8WTA6_DATST</name>
<feature type="signal peptide" evidence="1">
    <location>
        <begin position="1"/>
        <end position="28"/>
    </location>
</feature>
<dbReference type="Proteomes" id="UP000823775">
    <property type="component" value="Unassembled WGS sequence"/>
</dbReference>
<evidence type="ECO:0000256" key="1">
    <source>
        <dbReference type="SAM" id="SignalP"/>
    </source>
</evidence>
<protein>
    <submittedName>
        <fullName evidence="2">Uncharacterized protein</fullName>
    </submittedName>
</protein>
<accession>A0ABS8WTA6</accession>
<sequence length="164" mass="18484">MKLSGFCLTGLIIVDVNIVLHWRPPVIAAETQAEAQVWVQSFRPLPRSADNSDSNEGVISAFYSCNARPPTLVFDVATCFHLIQNIMSTYRQYGKGKTPITDATTLGAQSDEEQLIDQLLFGLNKMKDYFVQCKENQSITTKARFKVDSFKDDFPNIYDQFSNS</sequence>
<feature type="chain" id="PRO_5046661943" evidence="1">
    <location>
        <begin position="29"/>
        <end position="164"/>
    </location>
</feature>
<comment type="caution">
    <text evidence="2">The sequence shown here is derived from an EMBL/GenBank/DDBJ whole genome shotgun (WGS) entry which is preliminary data.</text>
</comment>